<evidence type="ECO:0000313" key="1">
    <source>
        <dbReference type="EMBL" id="OSS52889.1"/>
    </source>
</evidence>
<proteinExistence type="predicted"/>
<evidence type="ECO:0000313" key="2">
    <source>
        <dbReference type="Proteomes" id="UP000193240"/>
    </source>
</evidence>
<protein>
    <submittedName>
        <fullName evidence="1">Uncharacterized protein</fullName>
    </submittedName>
</protein>
<dbReference type="SUPFAM" id="SSF50630">
    <property type="entry name" value="Acid proteases"/>
    <property type="match status" value="1"/>
</dbReference>
<dbReference type="EMBL" id="KZ107839">
    <property type="protein sequence ID" value="OSS52889.1"/>
    <property type="molecule type" value="Genomic_DNA"/>
</dbReference>
<dbReference type="CDD" id="cd00303">
    <property type="entry name" value="retropepsin_like"/>
    <property type="match status" value="2"/>
</dbReference>
<keyword evidence="2" id="KW-1185">Reference proteome</keyword>
<accession>A0A1Y2MAR3</accession>
<dbReference type="OMA" id="KQRLWGY"/>
<name>A0A1Y2MAR3_EPING</name>
<dbReference type="InterPro" id="IPR021109">
    <property type="entry name" value="Peptidase_aspartic_dom_sf"/>
</dbReference>
<dbReference type="AlphaFoldDB" id="A0A1Y2MAR3"/>
<sequence>MLDDEITPYVALSYHWGEAYKTVTRFWTPHSKSKQSIPLRESRNIPEKLAGNLEIDAFGDTGAMYNFMDEEYAKSQADFVINRNQTERITFGNGKMVTTTGTTKTTFQFPGEKEIYTRVFHLLPKCHHNVILGNRFLEMTKTFTNNLNRLRRVVTRVSSRPKTQNFFYIGGSGPTFLGQVNGHWQLALADTGAKLLIMDEDYARERNLTIKTGPQNRTMLQFADQTTAMTSGMVHGVSWQYSGGRKTYMLDFHVLKNAPADVILSDDFLLGDDTNAFEDYAYCIFDEEGDDDAGCFMIDIDYSYGNTAVDTREYRDHLETVRYGEEEDWIDSLSGDEKVAAQAAVQLRRAQWDPTLPLTGANAMNVVPPRFRQANCHPKTVRKRLRFRLWGRNKTA</sequence>
<gene>
    <name evidence="1" type="ORF">B5807_01925</name>
</gene>
<dbReference type="Proteomes" id="UP000193240">
    <property type="component" value="Unassembled WGS sequence"/>
</dbReference>
<reference evidence="1 2" key="1">
    <citation type="journal article" date="2017" name="Genome Announc.">
        <title>Genome sequence of the saprophytic ascomycete Epicoccum nigrum ICMP 19927 strain isolated from New Zealand.</title>
        <authorList>
            <person name="Fokin M."/>
            <person name="Fleetwood D."/>
            <person name="Weir B.S."/>
            <person name="Villas-Boas S.G."/>
        </authorList>
    </citation>
    <scope>NUCLEOTIDE SEQUENCE [LARGE SCALE GENOMIC DNA]</scope>
    <source>
        <strain evidence="1 2">ICMP 19927</strain>
    </source>
</reference>
<dbReference type="Gene3D" id="2.40.70.10">
    <property type="entry name" value="Acid Proteases"/>
    <property type="match status" value="2"/>
</dbReference>
<dbReference type="InParanoid" id="A0A1Y2MAR3"/>
<dbReference type="STRING" id="105696.A0A1Y2MAR3"/>
<organism evidence="1 2">
    <name type="scientific">Epicoccum nigrum</name>
    <name type="common">Soil fungus</name>
    <name type="synonym">Epicoccum purpurascens</name>
    <dbReference type="NCBI Taxonomy" id="105696"/>
    <lineage>
        <taxon>Eukaryota</taxon>
        <taxon>Fungi</taxon>
        <taxon>Dikarya</taxon>
        <taxon>Ascomycota</taxon>
        <taxon>Pezizomycotina</taxon>
        <taxon>Dothideomycetes</taxon>
        <taxon>Pleosporomycetidae</taxon>
        <taxon>Pleosporales</taxon>
        <taxon>Pleosporineae</taxon>
        <taxon>Didymellaceae</taxon>
        <taxon>Epicoccum</taxon>
    </lineage>
</organism>